<organism evidence="2 3">
    <name type="scientific">Mesorhizobium sangaii</name>
    <dbReference type="NCBI Taxonomy" id="505389"/>
    <lineage>
        <taxon>Bacteria</taxon>
        <taxon>Pseudomonadati</taxon>
        <taxon>Pseudomonadota</taxon>
        <taxon>Alphaproteobacteria</taxon>
        <taxon>Hyphomicrobiales</taxon>
        <taxon>Phyllobacteriaceae</taxon>
        <taxon>Mesorhizobium</taxon>
    </lineage>
</organism>
<proteinExistence type="predicted"/>
<sequence>MVSAISGSSQATQYSSSSSSSNAAQEAALEKQIQDLEDQAKAIKDQIQAAQVRQDIAVAQAKLDALRAAESQSTPSAALRQAEFDGERTTASNEFWM</sequence>
<dbReference type="RefSeq" id="WP_184870820.1">
    <property type="nucleotide sequence ID" value="NZ_JACHEF010000001.1"/>
</dbReference>
<evidence type="ECO:0000256" key="1">
    <source>
        <dbReference type="SAM" id="MobiDB-lite"/>
    </source>
</evidence>
<protein>
    <submittedName>
        <fullName evidence="2">Putative nucleic acid-binding Zn-ribbon protein</fullName>
    </submittedName>
</protein>
<feature type="region of interest" description="Disordered" evidence="1">
    <location>
        <begin position="70"/>
        <end position="97"/>
    </location>
</feature>
<comment type="caution">
    <text evidence="2">The sequence shown here is derived from an EMBL/GenBank/DDBJ whole genome shotgun (WGS) entry which is preliminary data.</text>
</comment>
<keyword evidence="3" id="KW-1185">Reference proteome</keyword>
<feature type="region of interest" description="Disordered" evidence="1">
    <location>
        <begin position="1"/>
        <end position="27"/>
    </location>
</feature>
<accession>A0A841P9J9</accession>
<gene>
    <name evidence="2" type="ORF">HNQ71_000264</name>
</gene>
<reference evidence="2 3" key="1">
    <citation type="submission" date="2020-08" db="EMBL/GenBank/DDBJ databases">
        <title>Genomic Encyclopedia of Type Strains, Phase IV (KMG-IV): sequencing the most valuable type-strain genomes for metagenomic binning, comparative biology and taxonomic classification.</title>
        <authorList>
            <person name="Goeker M."/>
        </authorList>
    </citation>
    <scope>NUCLEOTIDE SEQUENCE [LARGE SCALE GENOMIC DNA]</scope>
    <source>
        <strain evidence="2 3">DSM 100039</strain>
    </source>
</reference>
<evidence type="ECO:0000313" key="3">
    <source>
        <dbReference type="Proteomes" id="UP000556329"/>
    </source>
</evidence>
<dbReference type="Proteomes" id="UP000556329">
    <property type="component" value="Unassembled WGS sequence"/>
</dbReference>
<dbReference type="EMBL" id="JACHEF010000001">
    <property type="protein sequence ID" value="MBB6407620.1"/>
    <property type="molecule type" value="Genomic_DNA"/>
</dbReference>
<evidence type="ECO:0000313" key="2">
    <source>
        <dbReference type="EMBL" id="MBB6407620.1"/>
    </source>
</evidence>
<name>A0A841P9J9_9HYPH</name>
<dbReference type="AlphaFoldDB" id="A0A841P9J9"/>